<evidence type="ECO:0000313" key="3">
    <source>
        <dbReference type="EMBL" id="SDL60858.1"/>
    </source>
</evidence>
<dbReference type="HAMAP" id="MF_01074">
    <property type="entry name" value="LarC"/>
    <property type="match status" value="1"/>
</dbReference>
<dbReference type="OrthoDB" id="9765625at2"/>
<dbReference type="GO" id="GO:0016151">
    <property type="term" value="F:nickel cation binding"/>
    <property type="evidence" value="ECO:0007669"/>
    <property type="project" value="UniProtKB-UniRule"/>
</dbReference>
<dbReference type="GO" id="GO:0051604">
    <property type="term" value="P:protein maturation"/>
    <property type="evidence" value="ECO:0007669"/>
    <property type="project" value="UniProtKB-UniRule"/>
</dbReference>
<keyword evidence="2" id="KW-0456">Lyase</keyword>
<dbReference type="PANTHER" id="PTHR36566:SF1">
    <property type="entry name" value="PYRIDINIUM-3,5-BISTHIOCARBOXYLIC ACID MONONUCLEOTIDE NICKEL INSERTION PROTEIN"/>
    <property type="match status" value="1"/>
</dbReference>
<proteinExistence type="inferred from homology"/>
<dbReference type="GO" id="GO:0016829">
    <property type="term" value="F:lyase activity"/>
    <property type="evidence" value="ECO:0007669"/>
    <property type="project" value="UniProtKB-UniRule"/>
</dbReference>
<dbReference type="EC" id="4.99.1.12" evidence="2"/>
<name>A0A1G9LG05_9FIRM</name>
<dbReference type="RefSeq" id="WP_092067647.1">
    <property type="nucleotide sequence ID" value="NZ_FNHB01000001.1"/>
</dbReference>
<dbReference type="InterPro" id="IPR002822">
    <property type="entry name" value="Ni_insertion"/>
</dbReference>
<evidence type="ECO:0000313" key="4">
    <source>
        <dbReference type="Proteomes" id="UP000214880"/>
    </source>
</evidence>
<keyword evidence="1 2" id="KW-0533">Nickel</keyword>
<dbReference type="Pfam" id="PF01969">
    <property type="entry name" value="Ni_insertion"/>
    <property type="match status" value="1"/>
</dbReference>
<dbReference type="EMBL" id="FNHB01000001">
    <property type="protein sequence ID" value="SDL60858.1"/>
    <property type="molecule type" value="Genomic_DNA"/>
</dbReference>
<evidence type="ECO:0000256" key="1">
    <source>
        <dbReference type="ARBA" id="ARBA00022596"/>
    </source>
</evidence>
<dbReference type="Gene3D" id="3.30.70.1380">
    <property type="entry name" value="Transcriptional regulatory protein pf0864 domain like"/>
    <property type="match status" value="1"/>
</dbReference>
<dbReference type="STRING" id="146817.SAMN04488502_101337"/>
<accession>A0A1G9LG05</accession>
<comment type="catalytic activity">
    <reaction evidence="2">
        <text>Ni(II)-pyridinium-3,5-bisthiocarboxylate mononucleotide = pyridinium-3,5-bisthiocarboxylate mononucleotide + Ni(2+)</text>
        <dbReference type="Rhea" id="RHEA:54784"/>
        <dbReference type="ChEBI" id="CHEBI:49786"/>
        <dbReference type="ChEBI" id="CHEBI:137372"/>
        <dbReference type="ChEBI" id="CHEBI:137373"/>
        <dbReference type="EC" id="4.99.1.12"/>
    </reaction>
</comment>
<dbReference type="Proteomes" id="UP000214880">
    <property type="component" value="Unassembled WGS sequence"/>
</dbReference>
<gene>
    <name evidence="2" type="primary">larC</name>
    <name evidence="3" type="ORF">SAMN04488502_101337</name>
</gene>
<keyword evidence="4" id="KW-1185">Reference proteome</keyword>
<reference evidence="3 4" key="1">
    <citation type="submission" date="2016-10" db="EMBL/GenBank/DDBJ databases">
        <authorList>
            <person name="de Groot N.N."/>
        </authorList>
    </citation>
    <scope>NUCLEOTIDE SEQUENCE [LARGE SCALE GENOMIC DNA]</scope>
    <source>
        <strain evidence="3 4">DSM 1736</strain>
    </source>
</reference>
<evidence type="ECO:0000256" key="2">
    <source>
        <dbReference type="HAMAP-Rule" id="MF_01074"/>
    </source>
</evidence>
<dbReference type="PANTHER" id="PTHR36566">
    <property type="entry name" value="NICKEL INSERTION PROTEIN-RELATED"/>
    <property type="match status" value="1"/>
</dbReference>
<organism evidence="3 4">
    <name type="scientific">Dendrosporobacter quercicolus</name>
    <dbReference type="NCBI Taxonomy" id="146817"/>
    <lineage>
        <taxon>Bacteria</taxon>
        <taxon>Bacillati</taxon>
        <taxon>Bacillota</taxon>
        <taxon>Negativicutes</taxon>
        <taxon>Selenomonadales</taxon>
        <taxon>Sporomusaceae</taxon>
        <taxon>Dendrosporobacter</taxon>
    </lineage>
</organism>
<sequence>MKAIYLDCFAGISGNMFLGALLDAGLPEQYLREELNKLPVTGYDLLVERTQKRGISAIYADVMLHKHDHHHHRHLPDILAIIDQSALAGKVKDDSKKIFITLAEAEAKVHGISIDQIHFHEVGAVDAIIDIVGAAIGLNWFGIEAIYTSKLQVGSGFVQCDHGLMPVPGPATAELLKDIPYVSGDIAKELVTPTGAAIIAALGSGYGRRPEHFIHQRTAYGAGAWELDIPNVLRLQVGEIAAEKQAGSGKTVIEANIDDLNPQVYDYVMDKLLLAGAADVWLTPVIMKKSRPATQLSVLADKQKLGEITNIIFTETSTIGLRFYDVERTVADRKTIEIETEWGRVPVKVSFQAGTVINISPEYDICRNLAHANDIPLKRLQQQVIAQAWQLV</sequence>
<protein>
    <recommendedName>
        <fullName evidence="2">Pyridinium-3,5-bisthiocarboxylic acid mononucleotide nickel insertion protein</fullName>
        <shortName evidence="2">P2TMN nickel insertion protein</shortName>
        <ecNumber evidence="2">4.99.1.12</ecNumber>
    </recommendedName>
    <alternativeName>
        <fullName evidence="2">Nickel-pincer cofactor biosynthesis protein LarC</fullName>
    </alternativeName>
</protein>
<comment type="similarity">
    <text evidence="2">Belongs to the LarC family.</text>
</comment>
<dbReference type="AlphaFoldDB" id="A0A1G9LG05"/>
<dbReference type="NCBIfam" id="TIGR00299">
    <property type="entry name" value="nickel pincer cofactor biosynthesis protein LarC"/>
    <property type="match status" value="1"/>
</dbReference>
<comment type="function">
    <text evidence="2">Involved in the biosynthesis of a nickel-pincer cofactor ((SCS)Ni(II) pincer complex). Binds Ni(2+), and functions in nickel delivery to pyridinium-3,5-bisthiocarboxylic acid mononucleotide (P2TMN), to form the mature cofactor. Is thus probably required for the activation of nickel-pincer cofactor-dependent enzymes.</text>
</comment>
<dbReference type="Gene3D" id="3.10.20.300">
    <property type="entry name" value="mk0293 like domain"/>
    <property type="match status" value="1"/>
</dbReference>